<dbReference type="RefSeq" id="WP_100425444.1">
    <property type="nucleotide sequence ID" value="NZ_PGEX01000001.1"/>
</dbReference>
<dbReference type="InterPro" id="IPR006584">
    <property type="entry name" value="Cellulose-bd_IV"/>
</dbReference>
<dbReference type="PROSITE" id="PS51257">
    <property type="entry name" value="PROKAR_LIPOPROTEIN"/>
    <property type="match status" value="1"/>
</dbReference>
<evidence type="ECO:0000313" key="5">
    <source>
        <dbReference type="Proteomes" id="UP000231134"/>
    </source>
</evidence>
<keyword evidence="5" id="KW-1185">Reference proteome</keyword>
<reference evidence="4 5" key="1">
    <citation type="submission" date="2017-11" db="EMBL/GenBank/DDBJ databases">
        <title>Animal gut microbial communities from fecal samples from Wisconsin, USA.</title>
        <authorList>
            <person name="Neumann A."/>
        </authorList>
    </citation>
    <scope>NUCLEOTIDE SEQUENCE [LARGE SCALE GENOMIC DNA]</scope>
    <source>
        <strain evidence="4 5">UWS3</strain>
    </source>
</reference>
<dbReference type="Pfam" id="PF03422">
    <property type="entry name" value="CBM_6"/>
    <property type="match status" value="1"/>
</dbReference>
<dbReference type="SMART" id="SM00606">
    <property type="entry name" value="CBD_IV"/>
    <property type="match status" value="1"/>
</dbReference>
<organism evidence="4 5">
    <name type="scientific">Hallerella succinigenes</name>
    <dbReference type="NCBI Taxonomy" id="1896222"/>
    <lineage>
        <taxon>Bacteria</taxon>
        <taxon>Pseudomonadati</taxon>
        <taxon>Fibrobacterota</taxon>
        <taxon>Fibrobacteria</taxon>
        <taxon>Fibrobacterales</taxon>
        <taxon>Fibrobacteraceae</taxon>
        <taxon>Hallerella</taxon>
    </lineage>
</organism>
<feature type="chain" id="PRO_5014999928" evidence="2">
    <location>
        <begin position="24"/>
        <end position="655"/>
    </location>
</feature>
<dbReference type="Gene3D" id="2.60.120.260">
    <property type="entry name" value="Galactose-binding domain-like"/>
    <property type="match status" value="1"/>
</dbReference>
<dbReference type="SUPFAM" id="SSF51445">
    <property type="entry name" value="(Trans)glycosidases"/>
    <property type="match status" value="1"/>
</dbReference>
<dbReference type="OrthoDB" id="9760056at2"/>
<proteinExistence type="predicted"/>
<feature type="domain" description="CBM6" evidence="3">
    <location>
        <begin position="438"/>
        <end position="577"/>
    </location>
</feature>
<dbReference type="Gene3D" id="3.20.20.80">
    <property type="entry name" value="Glycosidases"/>
    <property type="match status" value="1"/>
</dbReference>
<dbReference type="EMBL" id="PGEX01000001">
    <property type="protein sequence ID" value="PJJ41482.1"/>
    <property type="molecule type" value="Genomic_DNA"/>
</dbReference>
<evidence type="ECO:0000256" key="1">
    <source>
        <dbReference type="ARBA" id="ARBA00022729"/>
    </source>
</evidence>
<dbReference type="InterPro" id="IPR008979">
    <property type="entry name" value="Galactose-bd-like_sf"/>
</dbReference>
<feature type="signal peptide" evidence="2">
    <location>
        <begin position="1"/>
        <end position="23"/>
    </location>
</feature>
<dbReference type="InterPro" id="IPR017853">
    <property type="entry name" value="GH"/>
</dbReference>
<evidence type="ECO:0000256" key="2">
    <source>
        <dbReference type="SAM" id="SignalP"/>
    </source>
</evidence>
<name>A0A2M9A702_9BACT</name>
<sequence>MHCKAITSAFVVISCFFASTSLAETSLHVRLGDSIRPVTHVATGSLYGLTETYPVDIARDVEPLKPNAFLAPARSGQGRQQPIGGAFLVSPRIENTTAKIHIRLADILPGWPYNFKDMNHWLSEVESVIEDRKAAKVQNFDGYEIWNEPGGTWTSTTIDFNSGLWKTTYDFIRQKDPEARIIGPSYAWYNSSRMEAFIKYCSENDCLPDVISWHQWGSEGFVGAIEHYRSLEKKYNVTPRAVSINEYSSGTHTLEGCPGVSVPFIAKFERHGVESAMISWWFTNLPGRLGSLLTAKNERGGGWYLYKWYGDMSGYMAKVIPPNDKSDSVDGFAAVDLQRKVASIVVGGNTLGEVPVKIDNIPEVFGNKVNVDVEYVVWVDKDSAVASTILESSQEYEVSNSSITIPIHIQNVYYAYRIYITPSIPQAPFGEEAKSIPGKIESENYDLGGEGKSYHDMDAENRGGMYREDGVDIVETGDGYALGYTVADEWTEYTIHVDSNGVYNVDARVATAMDTAGFELYIDEKRILDPIFVAKVDSTFDTYKEIALGSVELDRGEHVLKLKIVKSYINIDWIQFRLAGNEEHTSIKTPSMQFQKAISAEYRVFDFQGNWLGTISGKSREELQFKIGNLVNRNGVFLLKPLKSGKGFRIQVLDK</sequence>
<dbReference type="CDD" id="cd04080">
    <property type="entry name" value="CBM6_cellulase-like"/>
    <property type="match status" value="1"/>
</dbReference>
<keyword evidence="4" id="KW-0378">Hydrolase</keyword>
<dbReference type="GO" id="GO:0030246">
    <property type="term" value="F:carbohydrate binding"/>
    <property type="evidence" value="ECO:0007669"/>
    <property type="project" value="InterPro"/>
</dbReference>
<evidence type="ECO:0000259" key="3">
    <source>
        <dbReference type="PROSITE" id="PS51175"/>
    </source>
</evidence>
<keyword evidence="1 2" id="KW-0732">Signal</keyword>
<protein>
    <submittedName>
        <fullName evidence="4">Glycosyl hydrolase family 39</fullName>
    </submittedName>
</protein>
<accession>A0A2M9A702</accession>
<dbReference type="PROSITE" id="PS51175">
    <property type="entry name" value="CBM6"/>
    <property type="match status" value="1"/>
</dbReference>
<dbReference type="InterPro" id="IPR005084">
    <property type="entry name" value="CBM6"/>
</dbReference>
<dbReference type="AlphaFoldDB" id="A0A2M9A702"/>
<gene>
    <name evidence="4" type="ORF">BGX16_1459</name>
</gene>
<dbReference type="Proteomes" id="UP000231134">
    <property type="component" value="Unassembled WGS sequence"/>
</dbReference>
<dbReference type="SUPFAM" id="SSF49785">
    <property type="entry name" value="Galactose-binding domain-like"/>
    <property type="match status" value="1"/>
</dbReference>
<evidence type="ECO:0000313" key="4">
    <source>
        <dbReference type="EMBL" id="PJJ41482.1"/>
    </source>
</evidence>
<comment type="caution">
    <text evidence="4">The sequence shown here is derived from an EMBL/GenBank/DDBJ whole genome shotgun (WGS) entry which is preliminary data.</text>
</comment>
<dbReference type="GO" id="GO:0016787">
    <property type="term" value="F:hydrolase activity"/>
    <property type="evidence" value="ECO:0007669"/>
    <property type="project" value="UniProtKB-KW"/>
</dbReference>